<keyword evidence="1" id="KW-1133">Transmembrane helix</keyword>
<dbReference type="Pfam" id="PF01609">
    <property type="entry name" value="DDE_Tnp_1"/>
    <property type="match status" value="1"/>
</dbReference>
<evidence type="ECO:0000259" key="2">
    <source>
        <dbReference type="Pfam" id="PF01609"/>
    </source>
</evidence>
<gene>
    <name evidence="3" type="ORF">HKBW3S42_01266</name>
</gene>
<comment type="caution">
    <text evidence="3">The sequence shown here is derived from an EMBL/GenBank/DDBJ whole genome shotgun (WGS) entry which is preliminary data.</text>
</comment>
<dbReference type="SUPFAM" id="SSF53098">
    <property type="entry name" value="Ribonuclease H-like"/>
    <property type="match status" value="1"/>
</dbReference>
<feature type="domain" description="Transposase IS4-like" evidence="2">
    <location>
        <begin position="210"/>
        <end position="466"/>
    </location>
</feature>
<reference evidence="3 4" key="1">
    <citation type="journal article" date="2020" name="Front. Microbiol.">
        <title>Single-cell genomics of novel Actinobacteria with the Wood-Ljungdahl pathway discovered in a serpentinizing system.</title>
        <authorList>
            <person name="Merino N."/>
            <person name="Kawai M."/>
            <person name="Boyd E.S."/>
            <person name="Colman D.R."/>
            <person name="McGlynn S.E."/>
            <person name="Nealson K.H."/>
            <person name="Kurokawa K."/>
            <person name="Hongoh Y."/>
        </authorList>
    </citation>
    <scope>NUCLEOTIDE SEQUENCE [LARGE SCALE GENOMIC DNA]</scope>
    <source>
        <strain evidence="3 4">S42</strain>
    </source>
</reference>
<dbReference type="PANTHER" id="PTHR34614:SF2">
    <property type="entry name" value="TRANSPOSASE IS4-LIKE DOMAIN-CONTAINING PROTEIN"/>
    <property type="match status" value="1"/>
</dbReference>
<dbReference type="GO" id="GO:0003677">
    <property type="term" value="F:DNA binding"/>
    <property type="evidence" value="ECO:0007669"/>
    <property type="project" value="InterPro"/>
</dbReference>
<dbReference type="PANTHER" id="PTHR34614">
    <property type="match status" value="1"/>
</dbReference>
<sequence length="532" mass="61248">MYTTHQTYRNYSRIRKFGEIKNLTFYLVVYIIYTMSFIRKIKKGNSIYLAEVENQRIGGKVVQKHLRYVGKEVDDKPLLTGSVERSSVDKVTIYGPLLVLDEIAKQVDLAGALGDYGDYLLSLAYAHCVAPDSLKGMSQWYQKTEISNLLDIPQITYKKLVEAIDSLDGMDGDKVQERIFSRLRDTLTLSPSGYLYDITNIYFYGVCCPLAKKGQNAEGRNQPQIQIGLAITKEDGIPIFHKVFEGNIFDSKTLPDILLHLKRHEIKTVCIVWDRGVSSKLNIREARGMGFDVLCGLALKTELKKVVDKVLEEDIVSMKYRVRLRSATFYVKKQRHEVEGLRGHLAVCVNEKQRQAIRERRYDEIDHALKLLQEKKTIKAGLRKYIKGNKINHGALQLAERYDGISVIFSTQNLRAEEMVKGYFEKDRLEKSFRCMKSFLEMDKVRFWLANRVRGHIFICYLAYLLLSVLEYRLKESGMSAADALETMESMYKVYLTDPKSKNKFVKTVTLSKKQEEILKKVNPLLLSKCSV</sequence>
<feature type="transmembrane region" description="Helical" evidence="1">
    <location>
        <begin position="20"/>
        <end position="38"/>
    </location>
</feature>
<organism evidence="3 4">
    <name type="scientific">Candidatus Hakubella thermalkaliphila</name>
    <dbReference type="NCBI Taxonomy" id="2754717"/>
    <lineage>
        <taxon>Bacteria</taxon>
        <taxon>Bacillati</taxon>
        <taxon>Actinomycetota</taxon>
        <taxon>Actinomycetota incertae sedis</taxon>
        <taxon>Candidatus Hakubellales</taxon>
        <taxon>Candidatus Hakubellaceae</taxon>
        <taxon>Candidatus Hakubella</taxon>
    </lineage>
</organism>
<protein>
    <recommendedName>
        <fullName evidence="2">Transposase IS4-like domain-containing protein</fullName>
    </recommendedName>
</protein>
<dbReference type="AlphaFoldDB" id="A0A6V8PL29"/>
<evidence type="ECO:0000313" key="4">
    <source>
        <dbReference type="Proteomes" id="UP000568877"/>
    </source>
</evidence>
<dbReference type="InterPro" id="IPR002559">
    <property type="entry name" value="Transposase_11"/>
</dbReference>
<dbReference type="InterPro" id="IPR012337">
    <property type="entry name" value="RNaseH-like_sf"/>
</dbReference>
<evidence type="ECO:0000313" key="3">
    <source>
        <dbReference type="EMBL" id="GFP32957.1"/>
    </source>
</evidence>
<accession>A0A6V8PL29</accession>
<dbReference type="Proteomes" id="UP000568877">
    <property type="component" value="Unassembled WGS sequence"/>
</dbReference>
<dbReference type="GO" id="GO:0006313">
    <property type="term" value="P:DNA transposition"/>
    <property type="evidence" value="ECO:0007669"/>
    <property type="project" value="InterPro"/>
</dbReference>
<keyword evidence="1" id="KW-0812">Transmembrane</keyword>
<keyword evidence="1" id="KW-0472">Membrane</keyword>
<evidence type="ECO:0000256" key="1">
    <source>
        <dbReference type="SAM" id="Phobius"/>
    </source>
</evidence>
<proteinExistence type="predicted"/>
<name>A0A6V8PL29_9ACTN</name>
<dbReference type="EMBL" id="BLSA01000211">
    <property type="protein sequence ID" value="GFP32957.1"/>
    <property type="molecule type" value="Genomic_DNA"/>
</dbReference>
<dbReference type="GO" id="GO:0004803">
    <property type="term" value="F:transposase activity"/>
    <property type="evidence" value="ECO:0007669"/>
    <property type="project" value="InterPro"/>
</dbReference>